<proteinExistence type="predicted"/>
<name>A0ACC1HE90_9FUNG</name>
<organism evidence="1 2">
    <name type="scientific">Spiromyces aspiralis</name>
    <dbReference type="NCBI Taxonomy" id="68401"/>
    <lineage>
        <taxon>Eukaryota</taxon>
        <taxon>Fungi</taxon>
        <taxon>Fungi incertae sedis</taxon>
        <taxon>Zoopagomycota</taxon>
        <taxon>Kickxellomycotina</taxon>
        <taxon>Kickxellomycetes</taxon>
        <taxon>Kickxellales</taxon>
        <taxon>Kickxellaceae</taxon>
        <taxon>Spiromyces</taxon>
    </lineage>
</organism>
<reference evidence="1" key="1">
    <citation type="submission" date="2022-06" db="EMBL/GenBank/DDBJ databases">
        <title>Phylogenomic reconstructions and comparative analyses of Kickxellomycotina fungi.</title>
        <authorList>
            <person name="Reynolds N.K."/>
            <person name="Stajich J.E."/>
            <person name="Barry K."/>
            <person name="Grigoriev I.V."/>
            <person name="Crous P."/>
            <person name="Smith M.E."/>
        </authorList>
    </citation>
    <scope>NUCLEOTIDE SEQUENCE</scope>
    <source>
        <strain evidence="1">RSA 2271</strain>
    </source>
</reference>
<sequence length="258" mass="28440">YTVIVVIGGDGTFHEAVNGYIKAGGRAKGVRLALIPAGSGNDFCRNFRSYPKHNPSRILDAIIADEYVLVDAIRYQCAPSQVHQTSPSSGYYINGSSFGIRYWPGLGKLPYLYHGIKSYFVDYKPFPVEYTFVRPDGTQSVGCDRPFLFAVMNGRYFGGGLRVAAKAAPMDGKANLVNAHDMPFWRVLTSFLPGALFNWVSSISIPQNMRSGEVIAAQVQPLFDNDEILLEVDGEVAGVLPVRYQVVSNAIRFILPQF</sequence>
<comment type="caution">
    <text evidence="1">The sequence shown here is derived from an EMBL/GenBank/DDBJ whole genome shotgun (WGS) entry which is preliminary data.</text>
</comment>
<protein>
    <submittedName>
        <fullName evidence="1">Uncharacterized protein</fullName>
    </submittedName>
</protein>
<dbReference type="Proteomes" id="UP001145114">
    <property type="component" value="Unassembled WGS sequence"/>
</dbReference>
<evidence type="ECO:0000313" key="2">
    <source>
        <dbReference type="Proteomes" id="UP001145114"/>
    </source>
</evidence>
<keyword evidence="2" id="KW-1185">Reference proteome</keyword>
<dbReference type="EMBL" id="JAMZIH010006716">
    <property type="protein sequence ID" value="KAJ1673646.1"/>
    <property type="molecule type" value="Genomic_DNA"/>
</dbReference>
<gene>
    <name evidence="1" type="ORF">EV182_004831</name>
</gene>
<feature type="non-terminal residue" evidence="1">
    <location>
        <position position="1"/>
    </location>
</feature>
<accession>A0ACC1HE90</accession>
<evidence type="ECO:0000313" key="1">
    <source>
        <dbReference type="EMBL" id="KAJ1673646.1"/>
    </source>
</evidence>